<keyword evidence="4 7" id="KW-0238">DNA-binding</keyword>
<evidence type="ECO:0000256" key="6">
    <source>
        <dbReference type="PROSITE-ProRule" id="PRU00169"/>
    </source>
</evidence>
<sequence>MDRSTESGASSRHAILLVEGDASDRAVTAAILRQEGHQIVEAASLREMDRSLAERRFDLLLTDLALPDGIAFTRLGQLRRDELLGIIVVTARREEVDRILSLELGADDYLVKPLNPRELALRVRNLLRRLRAGRTGAGASCRFDGWTLDLARRHLQDPAGRNVRLTRSEFDLLVTLSSNPGSILDRDRLTAAVSRRPGSPDDRTIDVLIGRLRRKIEVDPQDPRLILTIHGQGYCFAAV</sequence>
<name>A0ABX7BFJ8_9PROT</name>
<dbReference type="CDD" id="cd00383">
    <property type="entry name" value="trans_reg_C"/>
    <property type="match status" value="1"/>
</dbReference>
<feature type="domain" description="OmpR/PhoB-type" evidence="9">
    <location>
        <begin position="138"/>
        <end position="238"/>
    </location>
</feature>
<feature type="domain" description="Response regulatory" evidence="8">
    <location>
        <begin position="14"/>
        <end position="127"/>
    </location>
</feature>
<protein>
    <submittedName>
        <fullName evidence="10">Response regulator transcription factor</fullName>
    </submittedName>
</protein>
<accession>A0ABX7BFJ8</accession>
<evidence type="ECO:0000256" key="7">
    <source>
        <dbReference type="PROSITE-ProRule" id="PRU01091"/>
    </source>
</evidence>
<evidence type="ECO:0000259" key="9">
    <source>
        <dbReference type="PROSITE" id="PS51755"/>
    </source>
</evidence>
<dbReference type="SUPFAM" id="SSF52172">
    <property type="entry name" value="CheY-like"/>
    <property type="match status" value="1"/>
</dbReference>
<dbReference type="PANTHER" id="PTHR48111">
    <property type="entry name" value="REGULATOR OF RPOS"/>
    <property type="match status" value="1"/>
</dbReference>
<keyword evidence="2" id="KW-0902">Two-component regulatory system</keyword>
<evidence type="ECO:0000256" key="2">
    <source>
        <dbReference type="ARBA" id="ARBA00023012"/>
    </source>
</evidence>
<feature type="modified residue" description="4-aspartylphosphate" evidence="6">
    <location>
        <position position="63"/>
    </location>
</feature>
<dbReference type="InterPro" id="IPR001867">
    <property type="entry name" value="OmpR/PhoB-type_DNA-bd"/>
</dbReference>
<dbReference type="SMART" id="SM00448">
    <property type="entry name" value="REC"/>
    <property type="match status" value="1"/>
</dbReference>
<dbReference type="SUPFAM" id="SSF46894">
    <property type="entry name" value="C-terminal effector domain of the bipartite response regulators"/>
    <property type="match status" value="1"/>
</dbReference>
<reference evidence="10" key="1">
    <citation type="submission" date="2021-02" db="EMBL/GenBank/DDBJ databases">
        <title>Skermanella TT6 skin isolate.</title>
        <authorList>
            <person name="Lee K."/>
            <person name="Ganzorig M."/>
        </authorList>
    </citation>
    <scope>NUCLEOTIDE SEQUENCE</scope>
    <source>
        <strain evidence="10">TT6</strain>
    </source>
</reference>
<dbReference type="Gene3D" id="3.40.50.2300">
    <property type="match status" value="1"/>
</dbReference>
<organism evidence="10 11">
    <name type="scientific">Skermanella cutis</name>
    <dbReference type="NCBI Taxonomy" id="2775420"/>
    <lineage>
        <taxon>Bacteria</taxon>
        <taxon>Pseudomonadati</taxon>
        <taxon>Pseudomonadota</taxon>
        <taxon>Alphaproteobacteria</taxon>
        <taxon>Rhodospirillales</taxon>
        <taxon>Azospirillaceae</taxon>
        <taxon>Skermanella</taxon>
    </lineage>
</organism>
<evidence type="ECO:0000256" key="5">
    <source>
        <dbReference type="ARBA" id="ARBA00023163"/>
    </source>
</evidence>
<dbReference type="PROSITE" id="PS51755">
    <property type="entry name" value="OMPR_PHOB"/>
    <property type="match status" value="1"/>
</dbReference>
<evidence type="ECO:0000313" key="10">
    <source>
        <dbReference type="EMBL" id="QQP91846.1"/>
    </source>
</evidence>
<keyword evidence="5" id="KW-0804">Transcription</keyword>
<dbReference type="InterPro" id="IPR036388">
    <property type="entry name" value="WH-like_DNA-bd_sf"/>
</dbReference>
<dbReference type="InterPro" id="IPR016032">
    <property type="entry name" value="Sig_transdc_resp-reg_C-effctor"/>
</dbReference>
<keyword evidence="1 6" id="KW-0597">Phosphoprotein</keyword>
<evidence type="ECO:0000256" key="4">
    <source>
        <dbReference type="ARBA" id="ARBA00023125"/>
    </source>
</evidence>
<dbReference type="InterPro" id="IPR039420">
    <property type="entry name" value="WalR-like"/>
</dbReference>
<proteinExistence type="predicted"/>
<evidence type="ECO:0000313" key="11">
    <source>
        <dbReference type="Proteomes" id="UP000595197"/>
    </source>
</evidence>
<dbReference type="Pfam" id="PF00072">
    <property type="entry name" value="Response_reg"/>
    <property type="match status" value="1"/>
</dbReference>
<evidence type="ECO:0000259" key="8">
    <source>
        <dbReference type="PROSITE" id="PS50110"/>
    </source>
</evidence>
<feature type="DNA-binding region" description="OmpR/PhoB-type" evidence="7">
    <location>
        <begin position="138"/>
        <end position="238"/>
    </location>
</feature>
<dbReference type="EMBL" id="CP067420">
    <property type="protein sequence ID" value="QQP91846.1"/>
    <property type="molecule type" value="Genomic_DNA"/>
</dbReference>
<dbReference type="Gene3D" id="6.10.250.690">
    <property type="match status" value="1"/>
</dbReference>
<dbReference type="InterPro" id="IPR011006">
    <property type="entry name" value="CheY-like_superfamily"/>
</dbReference>
<dbReference type="PROSITE" id="PS50110">
    <property type="entry name" value="RESPONSE_REGULATORY"/>
    <property type="match status" value="1"/>
</dbReference>
<gene>
    <name evidence="10" type="ORF">IGS68_11840</name>
</gene>
<evidence type="ECO:0000256" key="1">
    <source>
        <dbReference type="ARBA" id="ARBA00022553"/>
    </source>
</evidence>
<dbReference type="Pfam" id="PF00486">
    <property type="entry name" value="Trans_reg_C"/>
    <property type="match status" value="1"/>
</dbReference>
<dbReference type="SMART" id="SM00862">
    <property type="entry name" value="Trans_reg_C"/>
    <property type="match status" value="1"/>
</dbReference>
<keyword evidence="3" id="KW-0805">Transcription regulation</keyword>
<dbReference type="Proteomes" id="UP000595197">
    <property type="component" value="Chromosome"/>
</dbReference>
<dbReference type="InterPro" id="IPR001789">
    <property type="entry name" value="Sig_transdc_resp-reg_receiver"/>
</dbReference>
<keyword evidence="11" id="KW-1185">Reference proteome</keyword>
<dbReference type="Gene3D" id="1.10.10.10">
    <property type="entry name" value="Winged helix-like DNA-binding domain superfamily/Winged helix DNA-binding domain"/>
    <property type="match status" value="1"/>
</dbReference>
<evidence type="ECO:0000256" key="3">
    <source>
        <dbReference type="ARBA" id="ARBA00023015"/>
    </source>
</evidence>
<dbReference type="PANTHER" id="PTHR48111:SF4">
    <property type="entry name" value="DNA-BINDING DUAL TRANSCRIPTIONAL REGULATOR OMPR"/>
    <property type="match status" value="1"/>
</dbReference>